<dbReference type="Pfam" id="PF00588">
    <property type="entry name" value="SpoU_methylase"/>
    <property type="match status" value="1"/>
</dbReference>
<dbReference type="EMBL" id="CAKLBY020000086">
    <property type="protein sequence ID" value="CAK7925274.1"/>
    <property type="molecule type" value="Genomic_DNA"/>
</dbReference>
<evidence type="ECO:0000313" key="4">
    <source>
        <dbReference type="EMBL" id="CAK7925274.1"/>
    </source>
</evidence>
<dbReference type="CDD" id="cd18091">
    <property type="entry name" value="SpoU-like_TRM3-like"/>
    <property type="match status" value="1"/>
</dbReference>
<gene>
    <name evidence="4" type="ORF">PM001_LOCUS10424</name>
</gene>
<evidence type="ECO:0000313" key="5">
    <source>
        <dbReference type="Proteomes" id="UP001162060"/>
    </source>
</evidence>
<dbReference type="SUPFAM" id="SSF75217">
    <property type="entry name" value="alpha/beta knot"/>
    <property type="match status" value="1"/>
</dbReference>
<dbReference type="GO" id="GO:0016423">
    <property type="term" value="F:tRNA (guanine) methyltransferase activity"/>
    <property type="evidence" value="ECO:0007669"/>
    <property type="project" value="InterPro"/>
</dbReference>
<evidence type="ECO:0000256" key="1">
    <source>
        <dbReference type="ARBA" id="ARBA00022603"/>
    </source>
</evidence>
<keyword evidence="2" id="KW-0808">Transferase</keyword>
<dbReference type="InterPro" id="IPR029028">
    <property type="entry name" value="Alpha/beta_knot_MTases"/>
</dbReference>
<protein>
    <recommendedName>
        <fullName evidence="3">tRNA/rRNA methyltransferase SpoU type domain-containing protein</fullName>
    </recommendedName>
</protein>
<dbReference type="InterPro" id="IPR044748">
    <property type="entry name" value="Trm3/TARBP1_C"/>
</dbReference>
<feature type="domain" description="tRNA/rRNA methyltransferase SpoU type" evidence="3">
    <location>
        <begin position="1467"/>
        <end position="1612"/>
    </location>
</feature>
<dbReference type="GO" id="GO:0003723">
    <property type="term" value="F:RNA binding"/>
    <property type="evidence" value="ECO:0007669"/>
    <property type="project" value="InterPro"/>
</dbReference>
<dbReference type="Gene3D" id="3.40.1280.10">
    <property type="match status" value="1"/>
</dbReference>
<organism evidence="4 5">
    <name type="scientific">Peronospora matthiolae</name>
    <dbReference type="NCBI Taxonomy" id="2874970"/>
    <lineage>
        <taxon>Eukaryota</taxon>
        <taxon>Sar</taxon>
        <taxon>Stramenopiles</taxon>
        <taxon>Oomycota</taxon>
        <taxon>Peronosporomycetes</taxon>
        <taxon>Peronosporales</taxon>
        <taxon>Peronosporaceae</taxon>
        <taxon>Peronospora</taxon>
    </lineage>
</organism>
<evidence type="ECO:0000259" key="3">
    <source>
        <dbReference type="Pfam" id="PF00588"/>
    </source>
</evidence>
<reference evidence="4" key="1">
    <citation type="submission" date="2024-01" db="EMBL/GenBank/DDBJ databases">
        <authorList>
            <person name="Webb A."/>
        </authorList>
    </citation>
    <scope>NUCLEOTIDE SEQUENCE</scope>
    <source>
        <strain evidence="4">Pm1</strain>
    </source>
</reference>
<sequence length="1630" mass="181697">MKVTTRAAEAVAAAYTRWQHYHELHRGREPLESIELETQFELVATGLVALDENQIFEMFQADAQLFVALLTPFLALAVDDLDSFQQQQQQIQFTFVCAAEMLSKHLQGITLSNVLDARRLLTELVLSSGRGVEHDETVLLQLVGQVQERICGHGENGRMNCAASLCSLLEILLQLDVEVVKTKCVGVCEDAIKTCGQRPDFLRAVVLRIVPALVDGQRSNAVAVKKRCVELLHAVLRAWKPCIRGERFPHELLDVVCVIVPKTPREVISDVKLQALVCFALRHESALSRKQGLYIIKKALLHCKLFSEQRKLSMEEGKESEPWVNTWQSFVTASEVIHMHHEQHLIEQVWPQVAGLLMDNLILYEDSSPQQESNEWPVRLTFDWMQSLFIRLFAHDNPGVKRLFISNFMETCVEAWQTWEKPSISRKNVNRQVSFACAPAFARFVLDHLLLACNDPVLFKHAHRARFQALIAEFLVLFLSFQFVESKQTCVLDEFVAAVEEAVFGEAVQSHSPEALLSMLQVFQSPMLKHDASSTSAMMLLSPAAVDRLRFMLDVHVMRSFSQATRARLLRVLSHALTGGFINAATMSLASLARVLCVFPISYLVADDGEAMLRLMTWIQASMSVDNTSYFFGALASAFQEYLLPQVAGSSDGTLSSPTQLARLLLFTAKYPRGMKTCRLDTVEPSENQSNTTVLLNTPLSALLPSSLNSEPDQTRLVLLVAKFEEQVQELLNRCSFLPPQGFTLLFEREAFYADHFSCLHLLGSAMAIVRRWLDRVDDTTGAGKPVAGDYEKEVVMELVAQATFVLSQLSTYKMSTTGGSHEMAALNALCEELKRVLVPAVDRTAFDLALAAKCLSIIGCNADAVDSLSAFESDRMLPLLLAIDTSRRFSGKLDAKFAISLATNKWVVLYDVLKSSSFLDTKLLRNVHHDCVDALPSAGMDPTALVPMINVLSITLAQLAGPLSSSSDTEQLNSLLQDIWTAYIDSKAKPDELTQAVVVCVFQPVFLLRSELHSFMKHWVAEFIRFGSRHRPNVIFHLACRLCQTWRAHPSSALPFADELVQLLLYKEPIIDEKQQLVIAVTNRTERAKGCNSASDGCAQTTAIASQAKDRFVRLVVLSFLDDVAVDVAADTQLLMNALITQLIQLNVTPDWQKQHMLNSDGYGKKLRSWQALCVISAHITKPQLTSLLATLQTALAVPQLPSVRYYMDLFGMRMAVRYPSEMCSGLLLPMLRDPNLMPQVSASILLVSTYLAKCKLENKSLDVDGGKLLETVLPWLNSSHGYTRVLAQYLLTKTLPSYIHQLRQSSGNIDTPGLFFLEGTARYLSNNKECKRMLRRQAHQLEEFSPDYESSLLGMLCSGFISEFGELVPRDEVLRFSEQLKAAMNDLYARYQLENFPSAPPQAKTGEKLAPEADAARKSLTVQRKIDTTALLLEDKALPAAMRAGVDAAFCRETLNARQRPRQPIIICASLVDKVPNLAGLARTCEIFNAQKLVVPNLFVTKQDPTFVAVSATACKWMPLEEVQPQGDNLHQALHRWKSEGYTIVAVEQTGSSVSLASYSLPHKMVLVLGREKEGIPVDVLQLVDVCVEIPQFGLVRSLNVHVSGALVLWEYTQQQLLSGNIDSMPVL</sequence>
<dbReference type="PANTHER" id="PTHR12029:SF11">
    <property type="entry name" value="METHYLTRANSFERASE TARBP1-RELATED"/>
    <property type="match status" value="1"/>
</dbReference>
<comment type="caution">
    <text evidence="4">The sequence shown here is derived from an EMBL/GenBank/DDBJ whole genome shotgun (WGS) entry which is preliminary data.</text>
</comment>
<evidence type="ECO:0000256" key="2">
    <source>
        <dbReference type="ARBA" id="ARBA00022679"/>
    </source>
</evidence>
<dbReference type="PANTHER" id="PTHR12029">
    <property type="entry name" value="RNA METHYLTRANSFERASE"/>
    <property type="match status" value="1"/>
</dbReference>
<dbReference type="Proteomes" id="UP001162060">
    <property type="component" value="Unassembled WGS sequence"/>
</dbReference>
<dbReference type="InterPro" id="IPR045330">
    <property type="entry name" value="TRM3/TARBP1"/>
</dbReference>
<keyword evidence="1" id="KW-0489">Methyltransferase</keyword>
<dbReference type="InterPro" id="IPR001537">
    <property type="entry name" value="SpoU_MeTrfase"/>
</dbReference>
<name>A0AAV1TW84_9STRA</name>
<dbReference type="InterPro" id="IPR029026">
    <property type="entry name" value="tRNA_m1G_MTases_N"/>
</dbReference>
<proteinExistence type="predicted"/>
<dbReference type="GO" id="GO:0030488">
    <property type="term" value="P:tRNA methylation"/>
    <property type="evidence" value="ECO:0007669"/>
    <property type="project" value="InterPro"/>
</dbReference>
<accession>A0AAV1TW84</accession>